<dbReference type="Pfam" id="PF00651">
    <property type="entry name" value="BTB"/>
    <property type="match status" value="1"/>
</dbReference>
<dbReference type="OrthoDB" id="2790546at2759"/>
<dbReference type="HOGENOM" id="CLU_052397_3_0_1"/>
<dbReference type="InterPro" id="IPR000210">
    <property type="entry name" value="BTB/POZ_dom"/>
</dbReference>
<feature type="non-terminal residue" evidence="2">
    <location>
        <position position="175"/>
    </location>
</feature>
<dbReference type="Gene3D" id="3.30.710.10">
    <property type="entry name" value="Potassium Channel Kv1.1, Chain A"/>
    <property type="match status" value="1"/>
</dbReference>
<protein>
    <recommendedName>
        <fullName evidence="1">BTB domain-containing protein</fullName>
    </recommendedName>
</protein>
<feature type="domain" description="BTB" evidence="1">
    <location>
        <begin position="6"/>
        <end position="106"/>
    </location>
</feature>
<feature type="non-terminal residue" evidence="2">
    <location>
        <position position="1"/>
    </location>
</feature>
<reference evidence="2 3" key="1">
    <citation type="journal article" date="2014" name="PLoS Genet.">
        <title>Analysis of the Phlebiopsis gigantea genome, transcriptome and secretome provides insight into its pioneer colonization strategies of wood.</title>
        <authorList>
            <person name="Hori C."/>
            <person name="Ishida T."/>
            <person name="Igarashi K."/>
            <person name="Samejima M."/>
            <person name="Suzuki H."/>
            <person name="Master E."/>
            <person name="Ferreira P."/>
            <person name="Ruiz-Duenas F.J."/>
            <person name="Held B."/>
            <person name="Canessa P."/>
            <person name="Larrondo L.F."/>
            <person name="Schmoll M."/>
            <person name="Druzhinina I.S."/>
            <person name="Kubicek C.P."/>
            <person name="Gaskell J.A."/>
            <person name="Kersten P."/>
            <person name="St John F."/>
            <person name="Glasner J."/>
            <person name="Sabat G."/>
            <person name="Splinter BonDurant S."/>
            <person name="Syed K."/>
            <person name="Yadav J."/>
            <person name="Mgbeahuruike A.C."/>
            <person name="Kovalchuk A."/>
            <person name="Asiegbu F.O."/>
            <person name="Lackner G."/>
            <person name="Hoffmeister D."/>
            <person name="Rencoret J."/>
            <person name="Gutierrez A."/>
            <person name="Sun H."/>
            <person name="Lindquist E."/>
            <person name="Barry K."/>
            <person name="Riley R."/>
            <person name="Grigoriev I.V."/>
            <person name="Henrissat B."/>
            <person name="Kues U."/>
            <person name="Berka R.M."/>
            <person name="Martinez A.T."/>
            <person name="Covert S.F."/>
            <person name="Blanchette R.A."/>
            <person name="Cullen D."/>
        </authorList>
    </citation>
    <scope>NUCLEOTIDE SEQUENCE [LARGE SCALE GENOMIC DNA]</scope>
    <source>
        <strain evidence="2 3">11061_1 CR5-6</strain>
    </source>
</reference>
<name>A0A0C3RUY4_PHLG1</name>
<dbReference type="SUPFAM" id="SSF54695">
    <property type="entry name" value="POZ domain"/>
    <property type="match status" value="1"/>
</dbReference>
<organism evidence="2 3">
    <name type="scientific">Phlebiopsis gigantea (strain 11061_1 CR5-6)</name>
    <name type="common">White-rot fungus</name>
    <name type="synonym">Peniophora gigantea</name>
    <dbReference type="NCBI Taxonomy" id="745531"/>
    <lineage>
        <taxon>Eukaryota</taxon>
        <taxon>Fungi</taxon>
        <taxon>Dikarya</taxon>
        <taxon>Basidiomycota</taxon>
        <taxon>Agaricomycotina</taxon>
        <taxon>Agaricomycetes</taxon>
        <taxon>Polyporales</taxon>
        <taxon>Phanerochaetaceae</taxon>
        <taxon>Phlebiopsis</taxon>
    </lineage>
</organism>
<keyword evidence="3" id="KW-1185">Reference proteome</keyword>
<proteinExistence type="predicted"/>
<evidence type="ECO:0000313" key="3">
    <source>
        <dbReference type="Proteomes" id="UP000053257"/>
    </source>
</evidence>
<dbReference type="STRING" id="745531.A0A0C3RUY4"/>
<accession>A0A0C3RUY4</accession>
<evidence type="ECO:0000259" key="1">
    <source>
        <dbReference type="Pfam" id="PF00651"/>
    </source>
</evidence>
<dbReference type="InterPro" id="IPR011333">
    <property type="entry name" value="SKP1/BTB/POZ_sf"/>
</dbReference>
<sequence length="175" mass="19689">FNKDSADLVLCSCDGVDFYVLRAIMAEASPIFDAILALPQPAGKVRRVGMGENDARLIQMTEDACTIEHVLRFVYPVEPPDITELSEIFPVLEMSTKFMLTCVTKLTMRQYEALAREQPLRAYALACKWRRDDAIRIAAKASLAYPAPEGTLYLDEMEDISAGAYVRLHQYRDSC</sequence>
<dbReference type="AlphaFoldDB" id="A0A0C3RUY4"/>
<dbReference type="EMBL" id="KN840557">
    <property type="protein sequence ID" value="KIP04951.1"/>
    <property type="molecule type" value="Genomic_DNA"/>
</dbReference>
<dbReference type="Proteomes" id="UP000053257">
    <property type="component" value="Unassembled WGS sequence"/>
</dbReference>
<gene>
    <name evidence="2" type="ORF">PHLGIDRAFT_42129</name>
</gene>
<evidence type="ECO:0000313" key="2">
    <source>
        <dbReference type="EMBL" id="KIP04951.1"/>
    </source>
</evidence>